<dbReference type="RefSeq" id="WP_091711078.1">
    <property type="nucleotide sequence ID" value="NZ_FNCA01000014.1"/>
</dbReference>
<proteinExistence type="predicted"/>
<protein>
    <submittedName>
        <fullName evidence="1">Uncharacterized protein</fullName>
    </submittedName>
</protein>
<evidence type="ECO:0000313" key="1">
    <source>
        <dbReference type="EMBL" id="SDG36655.1"/>
    </source>
</evidence>
<accession>A0A7Z7AZ73</accession>
<name>A0A7Z7AZ73_9EURY</name>
<reference evidence="1 2" key="1">
    <citation type="submission" date="2016-10" db="EMBL/GenBank/DDBJ databases">
        <authorList>
            <person name="Varghese N."/>
            <person name="Submissions S."/>
        </authorList>
    </citation>
    <scope>NUCLEOTIDE SEQUENCE [LARGE SCALE GENOMIC DNA]</scope>
    <source>
        <strain evidence="1 2">PL 12/M</strain>
    </source>
</reference>
<dbReference type="AlphaFoldDB" id="A0A7Z7AZ73"/>
<evidence type="ECO:0000313" key="2">
    <source>
        <dbReference type="Proteomes" id="UP000199259"/>
    </source>
</evidence>
<comment type="caution">
    <text evidence="1">The sequence shown here is derived from an EMBL/GenBank/DDBJ whole genome shotgun (WGS) entry which is preliminary data.</text>
</comment>
<gene>
    <name evidence="1" type="ORF">SAMN04488589_2818</name>
</gene>
<organism evidence="1 2">
    <name type="scientific">Methanolobus vulcani</name>
    <dbReference type="NCBI Taxonomy" id="38026"/>
    <lineage>
        <taxon>Archaea</taxon>
        <taxon>Methanobacteriati</taxon>
        <taxon>Methanobacteriota</taxon>
        <taxon>Stenosarchaea group</taxon>
        <taxon>Methanomicrobia</taxon>
        <taxon>Methanosarcinales</taxon>
        <taxon>Methanosarcinaceae</taxon>
        <taxon>Methanolobus</taxon>
    </lineage>
</organism>
<keyword evidence="2" id="KW-1185">Reference proteome</keyword>
<dbReference type="Proteomes" id="UP000199259">
    <property type="component" value="Unassembled WGS sequence"/>
</dbReference>
<sequence length="95" mass="10906">MTKLPMKSRLVQILSEQKEAWDYELITKLLAEYGKSGDYWKWMARFWMAELSCGGIFSIVDVAADDGKRFAKGKVLYRYSLTDFGQARVNELLGA</sequence>
<dbReference type="GeneID" id="96961091"/>
<dbReference type="EMBL" id="FNCA01000014">
    <property type="protein sequence ID" value="SDG36655.1"/>
    <property type="molecule type" value="Genomic_DNA"/>
</dbReference>
<dbReference type="OrthoDB" id="129986at2157"/>